<feature type="compositionally biased region" description="Polar residues" evidence="2">
    <location>
        <begin position="348"/>
        <end position="359"/>
    </location>
</feature>
<proteinExistence type="predicted"/>
<feature type="compositionally biased region" description="Acidic residues" evidence="2">
    <location>
        <begin position="307"/>
        <end position="343"/>
    </location>
</feature>
<dbReference type="InterPro" id="IPR000571">
    <property type="entry name" value="Znf_CCCH"/>
</dbReference>
<feature type="compositionally biased region" description="Acidic residues" evidence="2">
    <location>
        <begin position="9"/>
        <end position="24"/>
    </location>
</feature>
<feature type="compositionally biased region" description="Basic and acidic residues" evidence="2">
    <location>
        <begin position="86"/>
        <end position="105"/>
    </location>
</feature>
<feature type="compositionally biased region" description="Basic and acidic residues" evidence="2">
    <location>
        <begin position="159"/>
        <end position="169"/>
    </location>
</feature>
<feature type="region of interest" description="Disordered" evidence="2">
    <location>
        <begin position="1"/>
        <end position="183"/>
    </location>
</feature>
<gene>
    <name evidence="4" type="ORF">PFISCL1PPCAC_5679</name>
</gene>
<keyword evidence="1" id="KW-0479">Metal-binding</keyword>
<dbReference type="Pfam" id="PF10650">
    <property type="entry name" value="zf-C3H1"/>
    <property type="match status" value="1"/>
</dbReference>
<feature type="compositionally biased region" description="Basic residues" evidence="2">
    <location>
        <begin position="115"/>
        <end position="125"/>
    </location>
</feature>
<dbReference type="PROSITE" id="PS50103">
    <property type="entry name" value="ZF_C3H1"/>
    <property type="match status" value="1"/>
</dbReference>
<accession>A0AAV5V7Y9</accession>
<keyword evidence="1" id="KW-0862">Zinc</keyword>
<dbReference type="EMBL" id="BTSY01000002">
    <property type="protein sequence ID" value="GMT14382.1"/>
    <property type="molecule type" value="Genomic_DNA"/>
</dbReference>
<evidence type="ECO:0000313" key="4">
    <source>
        <dbReference type="EMBL" id="GMT14382.1"/>
    </source>
</evidence>
<protein>
    <recommendedName>
        <fullName evidence="3">C3H1-type domain-containing protein</fullName>
    </recommendedName>
</protein>
<organism evidence="4 5">
    <name type="scientific">Pristionchus fissidentatus</name>
    <dbReference type="NCBI Taxonomy" id="1538716"/>
    <lineage>
        <taxon>Eukaryota</taxon>
        <taxon>Metazoa</taxon>
        <taxon>Ecdysozoa</taxon>
        <taxon>Nematoda</taxon>
        <taxon>Chromadorea</taxon>
        <taxon>Rhabditida</taxon>
        <taxon>Rhabditina</taxon>
        <taxon>Diplogasteromorpha</taxon>
        <taxon>Diplogasteroidea</taxon>
        <taxon>Neodiplogasteridae</taxon>
        <taxon>Pristionchus</taxon>
    </lineage>
</organism>
<keyword evidence="5" id="KW-1185">Reference proteome</keyword>
<feature type="compositionally biased region" description="Basic and acidic residues" evidence="2">
    <location>
        <begin position="266"/>
        <end position="288"/>
    </location>
</feature>
<evidence type="ECO:0000256" key="1">
    <source>
        <dbReference type="PROSITE-ProRule" id="PRU00723"/>
    </source>
</evidence>
<feature type="compositionally biased region" description="Basic and acidic residues" evidence="2">
    <location>
        <begin position="129"/>
        <end position="139"/>
    </location>
</feature>
<keyword evidence="1" id="KW-0863">Zinc-finger</keyword>
<name>A0AAV5V7Y9_9BILA</name>
<feature type="compositionally biased region" description="Acidic residues" evidence="2">
    <location>
        <begin position="394"/>
        <end position="425"/>
    </location>
</feature>
<feature type="domain" description="C3H1-type" evidence="3">
    <location>
        <begin position="436"/>
        <end position="462"/>
    </location>
</feature>
<evidence type="ECO:0000313" key="5">
    <source>
        <dbReference type="Proteomes" id="UP001432322"/>
    </source>
</evidence>
<dbReference type="Proteomes" id="UP001432322">
    <property type="component" value="Unassembled WGS sequence"/>
</dbReference>
<sequence>MEVIGPQDDPQEKEDGELDSDQEDGFAGRSSASPNQHEEAIDKLLASCNSVADEVSTEKASLDLGTRYRAKSKSKERSVPVSYRKRVNDRQEERISRTERSDRSRNKQRAPSNRRNSHNRKRSKQNKQTSRDISREKMEVAPLVGVPLKKSNEMVVTTVDEREKERERQIVSSPTDKADELSASMRESMAIKKKKLMESTEFEKRKEKLNEDERILAEKKSKLAKSERAVIAKRGYINDMCKRRDDYVRRVQRLIEDIESEMIEEENMRREMDEMRREVNEEEMKWNKESNQIASEQLKAMMSIEQEEGDDMSMIEVEEVVSDEKEEEEGRDEYEEIEEDEQEEHIGENQQQPQAIKSNSIDEHELEALRTMLLRQIQGSRERSEESDSNQVNEMEEEGPIGDQIDEIEDAEMEQEPVEMEEETKEEISIGIEGDDPSSTLCPWDLNGTCKDDDCIYMHDRDSSSRLGYSQEIAT</sequence>
<feature type="region of interest" description="Disordered" evidence="2">
    <location>
        <begin position="266"/>
        <end position="291"/>
    </location>
</feature>
<reference evidence="4" key="1">
    <citation type="submission" date="2023-10" db="EMBL/GenBank/DDBJ databases">
        <title>Genome assembly of Pristionchus species.</title>
        <authorList>
            <person name="Yoshida K."/>
            <person name="Sommer R.J."/>
        </authorList>
    </citation>
    <scope>NUCLEOTIDE SEQUENCE</scope>
    <source>
        <strain evidence="4">RS5133</strain>
    </source>
</reference>
<dbReference type="InterPro" id="IPR019607">
    <property type="entry name" value="Putative_zinc-finger_domain"/>
</dbReference>
<feature type="region of interest" description="Disordered" evidence="2">
    <location>
        <begin position="307"/>
        <end position="441"/>
    </location>
</feature>
<comment type="caution">
    <text evidence="4">The sequence shown here is derived from an EMBL/GenBank/DDBJ whole genome shotgun (WGS) entry which is preliminary data.</text>
</comment>
<dbReference type="GO" id="GO:0008270">
    <property type="term" value="F:zinc ion binding"/>
    <property type="evidence" value="ECO:0007669"/>
    <property type="project" value="UniProtKB-KW"/>
</dbReference>
<feature type="zinc finger region" description="C3H1-type" evidence="1">
    <location>
        <begin position="436"/>
        <end position="462"/>
    </location>
</feature>
<dbReference type="AlphaFoldDB" id="A0AAV5V7Y9"/>
<evidence type="ECO:0000256" key="2">
    <source>
        <dbReference type="SAM" id="MobiDB-lite"/>
    </source>
</evidence>
<evidence type="ECO:0000259" key="3">
    <source>
        <dbReference type="PROSITE" id="PS50103"/>
    </source>
</evidence>